<evidence type="ECO:0000313" key="1">
    <source>
        <dbReference type="EMBL" id="MBB5833451.1"/>
    </source>
</evidence>
<accession>A0A7W9J0M4</accession>
<dbReference type="RefSeq" id="WP_184793339.1">
    <property type="nucleotide sequence ID" value="NZ_JACHMY010000001.1"/>
</dbReference>
<protein>
    <submittedName>
        <fullName evidence="1">Uncharacterized protein</fullName>
    </submittedName>
</protein>
<keyword evidence="2" id="KW-1185">Reference proteome</keyword>
<evidence type="ECO:0000313" key="2">
    <source>
        <dbReference type="Proteomes" id="UP000549971"/>
    </source>
</evidence>
<dbReference type="EMBL" id="JACHMY010000001">
    <property type="protein sequence ID" value="MBB5833451.1"/>
    <property type="molecule type" value="Genomic_DNA"/>
</dbReference>
<name>A0A7W9J0M4_9ACTN</name>
<comment type="caution">
    <text evidence="1">The sequence shown here is derived from an EMBL/GenBank/DDBJ whole genome shotgun (WGS) entry which is preliminary data.</text>
</comment>
<reference evidence="1 2" key="1">
    <citation type="submission" date="2020-08" db="EMBL/GenBank/DDBJ databases">
        <title>Sequencing the genomes of 1000 actinobacteria strains.</title>
        <authorList>
            <person name="Klenk H.-P."/>
        </authorList>
    </citation>
    <scope>NUCLEOTIDE SEQUENCE [LARGE SCALE GENOMIC DNA]</scope>
    <source>
        <strain evidence="1 2">DSM 28967</strain>
    </source>
</reference>
<proteinExistence type="predicted"/>
<gene>
    <name evidence="1" type="ORF">HDA39_000185</name>
</gene>
<sequence>MKTVAHSMCPCGKRSFASERLAEKALGKAKASHRARMEVVGSRRIGKQENRFYLCQAGDAYHLTSESRRDYQMRTIPAPTLTWEQFQASERRAA</sequence>
<dbReference type="Proteomes" id="UP000549971">
    <property type="component" value="Unassembled WGS sequence"/>
</dbReference>
<dbReference type="AlphaFoldDB" id="A0A7W9J0M4"/>
<organism evidence="1 2">
    <name type="scientific">Kribbella italica</name>
    <dbReference type="NCBI Taxonomy" id="1540520"/>
    <lineage>
        <taxon>Bacteria</taxon>
        <taxon>Bacillati</taxon>
        <taxon>Actinomycetota</taxon>
        <taxon>Actinomycetes</taxon>
        <taxon>Propionibacteriales</taxon>
        <taxon>Kribbellaceae</taxon>
        <taxon>Kribbella</taxon>
    </lineage>
</organism>